<proteinExistence type="predicted"/>
<dbReference type="Ensembl" id="ENSJJAT00000018586.1">
    <property type="protein sequence ID" value="ENSJJAP00000012102.1"/>
    <property type="gene ID" value="ENSJJAG00000015245.1"/>
</dbReference>
<dbReference type="GeneTree" id="ENSGT00390000006832"/>
<dbReference type="InterPro" id="IPR039433">
    <property type="entry name" value="Mff-like_dom"/>
</dbReference>
<dbReference type="GO" id="GO:0051562">
    <property type="term" value="P:negative regulation of mitochondrial calcium ion concentration"/>
    <property type="evidence" value="ECO:0007669"/>
    <property type="project" value="TreeGrafter"/>
</dbReference>
<dbReference type="GO" id="GO:0043066">
    <property type="term" value="P:negative regulation of apoptotic process"/>
    <property type="evidence" value="ECO:0007669"/>
    <property type="project" value="TreeGrafter"/>
</dbReference>
<evidence type="ECO:0000256" key="3">
    <source>
        <dbReference type="ARBA" id="ARBA00022692"/>
    </source>
</evidence>
<evidence type="ECO:0000256" key="8">
    <source>
        <dbReference type="SAM" id="Phobius"/>
    </source>
</evidence>
<evidence type="ECO:0000256" key="4">
    <source>
        <dbReference type="ARBA" id="ARBA00022787"/>
    </source>
</evidence>
<dbReference type="InterPro" id="IPR039153">
    <property type="entry name" value="FATE1"/>
</dbReference>
<reference evidence="10" key="2">
    <citation type="submission" date="2025-09" db="UniProtKB">
        <authorList>
            <consortium name="Ensembl"/>
        </authorList>
    </citation>
    <scope>IDENTIFICATION</scope>
</reference>
<evidence type="ECO:0000256" key="7">
    <source>
        <dbReference type="ARBA" id="ARBA00023136"/>
    </source>
</evidence>
<evidence type="ECO:0000256" key="2">
    <source>
        <dbReference type="ARBA" id="ARBA00004294"/>
    </source>
</evidence>
<dbReference type="OMA" id="DQDATWR"/>
<evidence type="ECO:0000313" key="11">
    <source>
        <dbReference type="Proteomes" id="UP000694385"/>
    </source>
</evidence>
<sequence>MPRMSREQIHCDTHSQEYTGMFQGTRFPYERPDADIVAEIGLEELSGLEMEVMRRQMQVITGRLRALENRDATWYHKETILFALLLTMCLANLWLWLRQ</sequence>
<dbReference type="GO" id="GO:0044233">
    <property type="term" value="C:mitochondria-associated endoplasmic reticulum membrane contact site"/>
    <property type="evidence" value="ECO:0007669"/>
    <property type="project" value="TreeGrafter"/>
</dbReference>
<evidence type="ECO:0000256" key="5">
    <source>
        <dbReference type="ARBA" id="ARBA00022989"/>
    </source>
</evidence>
<dbReference type="PANTHER" id="PTHR21128:SF0">
    <property type="entry name" value="FETAL AND ADULT TESTIS-EXPRESSED TRANSCRIPT PROTEIN"/>
    <property type="match status" value="1"/>
</dbReference>
<keyword evidence="7 8" id="KW-0472">Membrane</keyword>
<keyword evidence="3 8" id="KW-0812">Transmembrane</keyword>
<reference evidence="10" key="1">
    <citation type="submission" date="2025-08" db="UniProtKB">
        <authorList>
            <consortium name="Ensembl"/>
        </authorList>
    </citation>
    <scope>IDENTIFICATION</scope>
</reference>
<organism evidence="10 11">
    <name type="scientific">Jaculus jaculus</name>
    <name type="common">Lesser Egyptian jerboa</name>
    <dbReference type="NCBI Taxonomy" id="51337"/>
    <lineage>
        <taxon>Eukaryota</taxon>
        <taxon>Metazoa</taxon>
        <taxon>Chordata</taxon>
        <taxon>Craniata</taxon>
        <taxon>Vertebrata</taxon>
        <taxon>Euteleostomi</taxon>
        <taxon>Mammalia</taxon>
        <taxon>Eutheria</taxon>
        <taxon>Euarchontoglires</taxon>
        <taxon>Glires</taxon>
        <taxon>Rodentia</taxon>
        <taxon>Myomorpha</taxon>
        <taxon>Dipodoidea</taxon>
        <taxon>Dipodidae</taxon>
        <taxon>Dipodinae</taxon>
        <taxon>Jaculus</taxon>
    </lineage>
</organism>
<name>A0A8C5KK54_JACJA</name>
<protein>
    <submittedName>
        <fullName evidence="10">Fetal and adult testis expressed 1</fullName>
    </submittedName>
</protein>
<accession>A0A8C5KK54</accession>
<evidence type="ECO:0000313" key="10">
    <source>
        <dbReference type="Ensembl" id="ENSJJAP00000012102.1"/>
    </source>
</evidence>
<dbReference type="AlphaFoldDB" id="A0A8C5KK54"/>
<evidence type="ECO:0000259" key="9">
    <source>
        <dbReference type="Pfam" id="PF05644"/>
    </source>
</evidence>
<keyword evidence="4" id="KW-1000">Mitochondrion outer membrane</keyword>
<feature type="domain" description="Mff-like" evidence="9">
    <location>
        <begin position="28"/>
        <end position="98"/>
    </location>
</feature>
<dbReference type="Proteomes" id="UP000694385">
    <property type="component" value="Unassembled WGS sequence"/>
</dbReference>
<dbReference type="GO" id="GO:0005741">
    <property type="term" value="C:mitochondrial outer membrane"/>
    <property type="evidence" value="ECO:0007669"/>
    <property type="project" value="UniProtKB-SubCell"/>
</dbReference>
<dbReference type="GO" id="GO:0005783">
    <property type="term" value="C:endoplasmic reticulum"/>
    <property type="evidence" value="ECO:0007669"/>
    <property type="project" value="TreeGrafter"/>
</dbReference>
<feature type="transmembrane region" description="Helical" evidence="8">
    <location>
        <begin position="79"/>
        <end position="97"/>
    </location>
</feature>
<dbReference type="Pfam" id="PF05644">
    <property type="entry name" value="Miff"/>
    <property type="match status" value="1"/>
</dbReference>
<comment type="subcellular location">
    <subcellularLocation>
        <location evidence="1">Membrane</location>
        <topology evidence="1">Single-pass membrane protein</topology>
    </subcellularLocation>
    <subcellularLocation>
        <location evidence="2">Mitochondrion outer membrane</location>
    </subcellularLocation>
</comment>
<keyword evidence="5 8" id="KW-1133">Transmembrane helix</keyword>
<keyword evidence="11" id="KW-1185">Reference proteome</keyword>
<evidence type="ECO:0000256" key="1">
    <source>
        <dbReference type="ARBA" id="ARBA00004167"/>
    </source>
</evidence>
<evidence type="ECO:0000256" key="6">
    <source>
        <dbReference type="ARBA" id="ARBA00023128"/>
    </source>
</evidence>
<dbReference type="GO" id="GO:0031625">
    <property type="term" value="F:ubiquitin protein ligase binding"/>
    <property type="evidence" value="ECO:0007669"/>
    <property type="project" value="TreeGrafter"/>
</dbReference>
<keyword evidence="6" id="KW-0496">Mitochondrion</keyword>
<dbReference type="PANTHER" id="PTHR21128">
    <property type="entry name" value="FETAL AND ADULT TESTIS-EXPRESSED TRANSCRIPT PROTEIN"/>
    <property type="match status" value="1"/>
</dbReference>